<name>A0A9D4TRW3_CHLVU</name>
<keyword evidence="2" id="KW-1185">Reference proteome</keyword>
<evidence type="ECO:0000313" key="2">
    <source>
        <dbReference type="Proteomes" id="UP001055712"/>
    </source>
</evidence>
<dbReference type="AlphaFoldDB" id="A0A9D4TRW3"/>
<dbReference type="EMBL" id="SIDB01000005">
    <property type="protein sequence ID" value="KAI3432844.1"/>
    <property type="molecule type" value="Genomic_DNA"/>
</dbReference>
<reference evidence="1" key="2">
    <citation type="submission" date="2020-11" db="EMBL/GenBank/DDBJ databases">
        <authorList>
            <person name="Cecchin M."/>
            <person name="Marcolungo L."/>
            <person name="Rossato M."/>
            <person name="Girolomoni L."/>
            <person name="Cosentino E."/>
            <person name="Cuine S."/>
            <person name="Li-Beisson Y."/>
            <person name="Delledonne M."/>
            <person name="Ballottari M."/>
        </authorList>
    </citation>
    <scope>NUCLEOTIDE SEQUENCE</scope>
    <source>
        <strain evidence="1">211/11P</strain>
        <tissue evidence="1">Whole cell</tissue>
    </source>
</reference>
<sequence length="94" mass="9918">MLGPRQQRKSGGTVASGAACNDSMSALQEQLNAMHGLRVAYGKMYCAEHGIGPTGGFCLYGSNKTDIGGHSWMDQKLCTNLGQLFAGKSVMDFG</sequence>
<comment type="caution">
    <text evidence="1">The sequence shown here is derived from an EMBL/GenBank/DDBJ whole genome shotgun (WGS) entry which is preliminary data.</text>
</comment>
<evidence type="ECO:0000313" key="1">
    <source>
        <dbReference type="EMBL" id="KAI3432844.1"/>
    </source>
</evidence>
<dbReference type="Proteomes" id="UP001055712">
    <property type="component" value="Unassembled WGS sequence"/>
</dbReference>
<protein>
    <submittedName>
        <fullName evidence="1">Uncharacterized protein</fullName>
    </submittedName>
</protein>
<dbReference type="PROSITE" id="PS51257">
    <property type="entry name" value="PROKAR_LIPOPROTEIN"/>
    <property type="match status" value="1"/>
</dbReference>
<reference evidence="1" key="1">
    <citation type="journal article" date="2019" name="Plant J.">
        <title>Chlorella vulgaris genome assembly and annotation reveals the molecular basis for metabolic acclimation to high light conditions.</title>
        <authorList>
            <person name="Cecchin M."/>
            <person name="Marcolungo L."/>
            <person name="Rossato M."/>
            <person name="Girolomoni L."/>
            <person name="Cosentino E."/>
            <person name="Cuine S."/>
            <person name="Li-Beisson Y."/>
            <person name="Delledonne M."/>
            <person name="Ballottari M."/>
        </authorList>
    </citation>
    <scope>NUCLEOTIDE SEQUENCE</scope>
    <source>
        <strain evidence="1">211/11P</strain>
    </source>
</reference>
<gene>
    <name evidence="1" type="ORF">D9Q98_010428</name>
</gene>
<accession>A0A9D4TRW3</accession>
<organism evidence="1 2">
    <name type="scientific">Chlorella vulgaris</name>
    <name type="common">Green alga</name>
    <dbReference type="NCBI Taxonomy" id="3077"/>
    <lineage>
        <taxon>Eukaryota</taxon>
        <taxon>Viridiplantae</taxon>
        <taxon>Chlorophyta</taxon>
        <taxon>core chlorophytes</taxon>
        <taxon>Trebouxiophyceae</taxon>
        <taxon>Chlorellales</taxon>
        <taxon>Chlorellaceae</taxon>
        <taxon>Chlorella clade</taxon>
        <taxon>Chlorella</taxon>
    </lineage>
</organism>
<dbReference type="OrthoDB" id="406773at2759"/>
<proteinExistence type="predicted"/>